<evidence type="ECO:0000256" key="5">
    <source>
        <dbReference type="SAM" id="Phobius"/>
    </source>
</evidence>
<keyword evidence="7" id="KW-1185">Reference proteome</keyword>
<dbReference type="InterPro" id="IPR036640">
    <property type="entry name" value="ABC1_TM_sf"/>
</dbReference>
<feature type="compositionally biased region" description="Polar residues" evidence="4">
    <location>
        <begin position="1"/>
        <end position="16"/>
    </location>
</feature>
<proteinExistence type="predicted"/>
<evidence type="ECO:0000256" key="4">
    <source>
        <dbReference type="SAM" id="MobiDB-lite"/>
    </source>
</evidence>
<evidence type="ECO:0000313" key="7">
    <source>
        <dbReference type="Proteomes" id="UP000271889"/>
    </source>
</evidence>
<evidence type="ECO:0000256" key="2">
    <source>
        <dbReference type="ARBA" id="ARBA00022989"/>
    </source>
</evidence>
<dbReference type="EMBL" id="UYRV01108655">
    <property type="protein sequence ID" value="VDN24538.1"/>
    <property type="molecule type" value="Genomic_DNA"/>
</dbReference>
<accession>A0A3P7MPP8</accession>
<feature type="non-terminal residue" evidence="6">
    <location>
        <position position="139"/>
    </location>
</feature>
<dbReference type="GO" id="GO:0005524">
    <property type="term" value="F:ATP binding"/>
    <property type="evidence" value="ECO:0007669"/>
    <property type="project" value="InterPro"/>
</dbReference>
<dbReference type="SUPFAM" id="SSF90123">
    <property type="entry name" value="ABC transporter transmembrane region"/>
    <property type="match status" value="1"/>
</dbReference>
<feature type="transmembrane region" description="Helical" evidence="5">
    <location>
        <begin position="45"/>
        <end position="69"/>
    </location>
</feature>
<evidence type="ECO:0000256" key="3">
    <source>
        <dbReference type="ARBA" id="ARBA00023136"/>
    </source>
</evidence>
<dbReference type="AlphaFoldDB" id="A0A3P7MPP8"/>
<keyword evidence="2 5" id="KW-1133">Transmembrane helix</keyword>
<evidence type="ECO:0000256" key="1">
    <source>
        <dbReference type="ARBA" id="ARBA00022692"/>
    </source>
</evidence>
<feature type="region of interest" description="Disordered" evidence="4">
    <location>
        <begin position="1"/>
        <end position="33"/>
    </location>
</feature>
<name>A0A3P7MPP8_CYLGO</name>
<organism evidence="6 7">
    <name type="scientific">Cylicostephanus goldi</name>
    <name type="common">Nematode worm</name>
    <dbReference type="NCBI Taxonomy" id="71465"/>
    <lineage>
        <taxon>Eukaryota</taxon>
        <taxon>Metazoa</taxon>
        <taxon>Ecdysozoa</taxon>
        <taxon>Nematoda</taxon>
        <taxon>Chromadorea</taxon>
        <taxon>Rhabditida</taxon>
        <taxon>Rhabditina</taxon>
        <taxon>Rhabditomorpha</taxon>
        <taxon>Strongyloidea</taxon>
        <taxon>Strongylidae</taxon>
        <taxon>Cylicostephanus</taxon>
    </lineage>
</organism>
<feature type="transmembrane region" description="Helical" evidence="5">
    <location>
        <begin position="111"/>
        <end position="130"/>
    </location>
</feature>
<dbReference type="Gene3D" id="1.20.1560.10">
    <property type="entry name" value="ABC transporter type 1, transmembrane domain"/>
    <property type="match status" value="1"/>
</dbReference>
<protein>
    <submittedName>
        <fullName evidence="6">Uncharacterized protein</fullName>
    </submittedName>
</protein>
<keyword evidence="1 5" id="KW-0812">Transmembrane</keyword>
<reference evidence="6 7" key="1">
    <citation type="submission" date="2018-11" db="EMBL/GenBank/DDBJ databases">
        <authorList>
            <consortium name="Pathogen Informatics"/>
        </authorList>
    </citation>
    <scope>NUCLEOTIDE SEQUENCE [LARGE SCALE GENOMIC DNA]</scope>
</reference>
<keyword evidence="3 5" id="KW-0472">Membrane</keyword>
<evidence type="ECO:0000313" key="6">
    <source>
        <dbReference type="EMBL" id="VDN24538.1"/>
    </source>
</evidence>
<dbReference type="GO" id="GO:0016020">
    <property type="term" value="C:membrane"/>
    <property type="evidence" value="ECO:0007669"/>
    <property type="project" value="InterPro"/>
</dbReference>
<dbReference type="OrthoDB" id="6500128at2759"/>
<dbReference type="Proteomes" id="UP000271889">
    <property type="component" value="Unassembled WGS sequence"/>
</dbReference>
<gene>
    <name evidence="6" type="ORF">CGOC_LOCUS9858</name>
</gene>
<sequence>MTQSSNSRNIGNSSFGSSTSDVTKDDTKPKPTKKGILSLASPVDYLLLVLGSLASIIHGAGFSILGIVLGGMTTVFLKAQNSDFVLGENMSDPNGLPQLTQDEFNREVKKYCLYYLLLGVAMFVTSYIQIASFESYAEK</sequence>